<dbReference type="PROSITE" id="PS50943">
    <property type="entry name" value="HTH_CROC1"/>
    <property type="match status" value="1"/>
</dbReference>
<accession>A0ABS7UB50</accession>
<dbReference type="Pfam" id="PF13560">
    <property type="entry name" value="HTH_31"/>
    <property type="match status" value="1"/>
</dbReference>
<gene>
    <name evidence="2" type="ORF">K8U61_08605</name>
</gene>
<dbReference type="Proteomes" id="UP000780875">
    <property type="component" value="Unassembled WGS sequence"/>
</dbReference>
<evidence type="ECO:0000313" key="2">
    <source>
        <dbReference type="EMBL" id="MBZ5738220.1"/>
    </source>
</evidence>
<dbReference type="Gene3D" id="1.10.260.40">
    <property type="entry name" value="lambda repressor-like DNA-binding domains"/>
    <property type="match status" value="1"/>
</dbReference>
<dbReference type="CDD" id="cd00093">
    <property type="entry name" value="HTH_XRE"/>
    <property type="match status" value="1"/>
</dbReference>
<evidence type="ECO:0000313" key="3">
    <source>
        <dbReference type="Proteomes" id="UP000780875"/>
    </source>
</evidence>
<proteinExistence type="predicted"/>
<comment type="caution">
    <text evidence="2">The sequence shown here is derived from an EMBL/GenBank/DDBJ whole genome shotgun (WGS) entry which is preliminary data.</text>
</comment>
<organism evidence="2 3">
    <name type="scientific">Nocardioides mangrovi</name>
    <dbReference type="NCBI Taxonomy" id="2874580"/>
    <lineage>
        <taxon>Bacteria</taxon>
        <taxon>Bacillati</taxon>
        <taxon>Actinomycetota</taxon>
        <taxon>Actinomycetes</taxon>
        <taxon>Propionibacteriales</taxon>
        <taxon>Nocardioidaceae</taxon>
        <taxon>Nocardioides</taxon>
    </lineage>
</organism>
<dbReference type="EMBL" id="JAIQZJ010000003">
    <property type="protein sequence ID" value="MBZ5738220.1"/>
    <property type="molecule type" value="Genomic_DNA"/>
</dbReference>
<dbReference type="InterPro" id="IPR011990">
    <property type="entry name" value="TPR-like_helical_dom_sf"/>
</dbReference>
<reference evidence="2 3" key="1">
    <citation type="submission" date="2021-09" db="EMBL/GenBank/DDBJ databases">
        <title>Whole genome sequence of Nocardioides sp. GBK3QG-3.</title>
        <authorList>
            <person name="Tuo L."/>
        </authorList>
    </citation>
    <scope>NUCLEOTIDE SEQUENCE [LARGE SCALE GENOMIC DNA]</scope>
    <source>
        <strain evidence="2 3">GBK3QG-3</strain>
    </source>
</reference>
<dbReference type="InterPro" id="IPR010982">
    <property type="entry name" value="Lambda_DNA-bd_dom_sf"/>
</dbReference>
<protein>
    <submittedName>
        <fullName evidence="2">Helix-turn-helix domain-containing protein</fullName>
    </submittedName>
</protein>
<dbReference type="InterPro" id="IPR001387">
    <property type="entry name" value="Cro/C1-type_HTH"/>
</dbReference>
<dbReference type="SMART" id="SM00530">
    <property type="entry name" value="HTH_XRE"/>
    <property type="match status" value="1"/>
</dbReference>
<sequence length="455" mass="48345">MDPELKAVLKRAAPSDLGERIKRARLAAGLTQGELGGEHASVPYISRIESGQRRPDPELLALLAPRLGVTVEQLLSGLIPEELPPSDRLQLDYAELALRSGEPERALALSGELLGRYASGPHPDFLEQIRLAHATGLEASGDVRGALDTLQTVVSAPSVGTATRVRASTALSRCYRDVGDLDRAVSVGEAVLEDLAAADLHHTDEALQLLATVAAAYFERGEVEHAASMCRRAVALVDESNSPSARAALYWNASVMQSEAGDTVGALPLAQKALALLEEADHQANVTRLRAQLAAMQLQLDPPEVEAATATLERVAAELETLGGSAVDRARTTFHLAKAKFLGHDLVTAQRLADDALAGASEVSPRLTADVLVLLGQLAAANDDLTAARSHFQQAALTLAAVGETMDRHTAQLWLDLANLLESVGLQSEALDAYRRSAASAGLQSRQVRPRDRSR</sequence>
<keyword evidence="3" id="KW-1185">Reference proteome</keyword>
<dbReference type="Gene3D" id="1.25.40.10">
    <property type="entry name" value="Tetratricopeptide repeat domain"/>
    <property type="match status" value="2"/>
</dbReference>
<dbReference type="SUPFAM" id="SSF47413">
    <property type="entry name" value="lambda repressor-like DNA-binding domains"/>
    <property type="match status" value="1"/>
</dbReference>
<evidence type="ECO:0000259" key="1">
    <source>
        <dbReference type="PROSITE" id="PS50943"/>
    </source>
</evidence>
<name>A0ABS7UB50_9ACTN</name>
<feature type="domain" description="HTH cro/C1-type" evidence="1">
    <location>
        <begin position="21"/>
        <end position="74"/>
    </location>
</feature>
<dbReference type="SUPFAM" id="SSF48452">
    <property type="entry name" value="TPR-like"/>
    <property type="match status" value="1"/>
</dbReference>
<dbReference type="RefSeq" id="WP_224122585.1">
    <property type="nucleotide sequence ID" value="NZ_JAIQZJ010000003.1"/>
</dbReference>